<evidence type="ECO:0000256" key="5">
    <source>
        <dbReference type="ARBA" id="ARBA00022842"/>
    </source>
</evidence>
<dbReference type="AlphaFoldDB" id="A0A410FSY7"/>
<evidence type="ECO:0000259" key="7">
    <source>
        <dbReference type="PROSITE" id="PS51880"/>
    </source>
</evidence>
<dbReference type="Gene3D" id="3.40.50.300">
    <property type="entry name" value="P-loop containing nucleotide triphosphate hydrolases"/>
    <property type="match status" value="1"/>
</dbReference>
<dbReference type="PROSITE" id="PS51710">
    <property type="entry name" value="G_OBG"/>
    <property type="match status" value="1"/>
</dbReference>
<dbReference type="Gene3D" id="3.10.20.30">
    <property type="match status" value="1"/>
</dbReference>
<evidence type="ECO:0000256" key="3">
    <source>
        <dbReference type="ARBA" id="ARBA00022741"/>
    </source>
</evidence>
<dbReference type="InterPro" id="IPR023192">
    <property type="entry name" value="TGS-like_dom_sf"/>
</dbReference>
<proteinExistence type="predicted"/>
<dbReference type="GO" id="GO:0016887">
    <property type="term" value="F:ATP hydrolysis activity"/>
    <property type="evidence" value="ECO:0007669"/>
    <property type="project" value="InterPro"/>
</dbReference>
<dbReference type="SUPFAM" id="SSF81271">
    <property type="entry name" value="TGS-like"/>
    <property type="match status" value="1"/>
</dbReference>
<gene>
    <name evidence="8" type="ORF">BIP78_0360</name>
</gene>
<dbReference type="InterPro" id="IPR013029">
    <property type="entry name" value="YchF_C"/>
</dbReference>
<dbReference type="GO" id="GO:0005524">
    <property type="term" value="F:ATP binding"/>
    <property type="evidence" value="ECO:0007669"/>
    <property type="project" value="UniProtKB-KW"/>
</dbReference>
<dbReference type="NCBIfam" id="TIGR00092">
    <property type="entry name" value="redox-regulated ATPase YchF"/>
    <property type="match status" value="1"/>
</dbReference>
<dbReference type="PRINTS" id="PR00326">
    <property type="entry name" value="GTP1OBG"/>
</dbReference>
<dbReference type="GO" id="GO:0005737">
    <property type="term" value="C:cytoplasm"/>
    <property type="evidence" value="ECO:0007669"/>
    <property type="project" value="TreeGrafter"/>
</dbReference>
<dbReference type="Pfam" id="PF06071">
    <property type="entry name" value="YchF-GTPase_C"/>
    <property type="match status" value="1"/>
</dbReference>
<dbReference type="InterPro" id="IPR004095">
    <property type="entry name" value="TGS"/>
</dbReference>
<name>A0A410FSY7_BIPS1</name>
<dbReference type="PANTHER" id="PTHR23305">
    <property type="entry name" value="OBG GTPASE FAMILY"/>
    <property type="match status" value="1"/>
</dbReference>
<keyword evidence="3" id="KW-0547">Nucleotide-binding</keyword>
<dbReference type="InterPro" id="IPR004396">
    <property type="entry name" value="ATPase_YchF/OLA1"/>
</dbReference>
<dbReference type="FunFam" id="3.10.20.30:FF:000001">
    <property type="entry name" value="Ribosome-binding ATPase YchF"/>
    <property type="match status" value="1"/>
</dbReference>
<dbReference type="Pfam" id="PF01926">
    <property type="entry name" value="MMR_HSR1"/>
    <property type="match status" value="1"/>
</dbReference>
<evidence type="ECO:0000256" key="2">
    <source>
        <dbReference type="ARBA" id="ARBA00022723"/>
    </source>
</evidence>
<evidence type="ECO:0000313" key="9">
    <source>
        <dbReference type="Proteomes" id="UP000287233"/>
    </source>
</evidence>
<dbReference type="KEGG" id="bih:BIP78_0360"/>
<dbReference type="PROSITE" id="PS51880">
    <property type="entry name" value="TGS"/>
    <property type="match status" value="1"/>
</dbReference>
<dbReference type="InterPro" id="IPR041706">
    <property type="entry name" value="YchF_N"/>
</dbReference>
<keyword evidence="2" id="KW-0479">Metal-binding</keyword>
<evidence type="ECO:0000313" key="8">
    <source>
        <dbReference type="EMBL" id="QAA76126.1"/>
    </source>
</evidence>
<dbReference type="PIRSF" id="PIRSF006641">
    <property type="entry name" value="CHP00092"/>
    <property type="match status" value="1"/>
</dbReference>
<keyword evidence="5" id="KW-0460">Magnesium</keyword>
<sequence>MSRSFGLVGLPNAGKSTIFNALTLAGAKVEAYPFCTIEPHHGVAAVPDERLDRLHRLFPTKKKVPTTIEVVDIAGLVEGACQGEGLGNQFLAEIRGVEAILHVVRCFSDPDIAHPMGEPDVRRDVAVVEGELLAKDKETLERRRERSAKVARTGDKAAQEEVAFLDRLLATVKEGKPIRALQFSSHDQPLLRELAPLTAKPVLFVANVGDDGENDLARALAALAQENGAGWIAVRGKLEAELGEACPDERERQAFLREYGLAESALVRLVAEAYRLLSVITFYTVEGPEVRAWTIPAGTRAPDAGAAIHTDFRDRFVLAEVMHLPDLLAAGSERALREAGKIHRAGRDYIVQDGDVIHFISA</sequence>
<dbReference type="Gene3D" id="1.10.150.300">
    <property type="entry name" value="TGS-like domain"/>
    <property type="match status" value="1"/>
</dbReference>
<keyword evidence="4" id="KW-0067">ATP-binding</keyword>
<reference evidence="9" key="1">
    <citation type="submission" date="2018-12" db="EMBL/GenBank/DDBJ databases">
        <title>Complete genome sequence of an uncultured bacterium of the candidate phylum Bipolaricaulota.</title>
        <authorList>
            <person name="Kadnikov V.V."/>
            <person name="Mardanov A.V."/>
            <person name="Beletsky A.V."/>
            <person name="Frank Y.A."/>
            <person name="Karnachuk O.V."/>
            <person name="Ravin N.V."/>
        </authorList>
    </citation>
    <scope>NUCLEOTIDE SEQUENCE [LARGE SCALE GENOMIC DNA]</scope>
</reference>
<dbReference type="GO" id="GO:0005525">
    <property type="term" value="F:GTP binding"/>
    <property type="evidence" value="ECO:0007669"/>
    <property type="project" value="InterPro"/>
</dbReference>
<organism evidence="8 9">
    <name type="scientific">Bipolaricaulis sibiricus</name>
    <dbReference type="NCBI Taxonomy" id="2501609"/>
    <lineage>
        <taxon>Bacteria</taxon>
        <taxon>Candidatus Bipolaricaulota</taxon>
        <taxon>Candidatus Bipolaricaulia</taxon>
        <taxon>Candidatus Bipolaricaulales</taxon>
        <taxon>Candidatus Bipolaricaulaceae</taxon>
        <taxon>Candidatus Bipolaricaulis</taxon>
    </lineage>
</organism>
<dbReference type="PANTHER" id="PTHR23305:SF18">
    <property type="entry name" value="OBG-TYPE G DOMAIN-CONTAINING PROTEIN"/>
    <property type="match status" value="1"/>
</dbReference>
<dbReference type="EMBL" id="CP034928">
    <property type="protein sequence ID" value="QAA76126.1"/>
    <property type="molecule type" value="Genomic_DNA"/>
</dbReference>
<accession>A0A410FSY7</accession>
<dbReference type="Proteomes" id="UP000287233">
    <property type="component" value="Chromosome"/>
</dbReference>
<dbReference type="SUPFAM" id="SSF52540">
    <property type="entry name" value="P-loop containing nucleoside triphosphate hydrolases"/>
    <property type="match status" value="1"/>
</dbReference>
<evidence type="ECO:0000259" key="6">
    <source>
        <dbReference type="PROSITE" id="PS51710"/>
    </source>
</evidence>
<dbReference type="InterPro" id="IPR012676">
    <property type="entry name" value="TGS-like"/>
</dbReference>
<comment type="cofactor">
    <cofactor evidence="1">
        <name>Mg(2+)</name>
        <dbReference type="ChEBI" id="CHEBI:18420"/>
    </cofactor>
</comment>
<dbReference type="GO" id="GO:0046872">
    <property type="term" value="F:metal ion binding"/>
    <property type="evidence" value="ECO:0007669"/>
    <property type="project" value="UniProtKB-KW"/>
</dbReference>
<evidence type="ECO:0000256" key="4">
    <source>
        <dbReference type="ARBA" id="ARBA00022840"/>
    </source>
</evidence>
<protein>
    <submittedName>
        <fullName evidence="8">GTP-binding and nucleic acid-binding protein YchF</fullName>
    </submittedName>
</protein>
<evidence type="ECO:0000256" key="1">
    <source>
        <dbReference type="ARBA" id="ARBA00001946"/>
    </source>
</evidence>
<dbReference type="InterPro" id="IPR006073">
    <property type="entry name" value="GTP-bd"/>
</dbReference>
<dbReference type="InterPro" id="IPR031167">
    <property type="entry name" value="G_OBG"/>
</dbReference>
<dbReference type="InterPro" id="IPR027417">
    <property type="entry name" value="P-loop_NTPase"/>
</dbReference>
<dbReference type="CDD" id="cd01900">
    <property type="entry name" value="YchF"/>
    <property type="match status" value="1"/>
</dbReference>
<dbReference type="InterPro" id="IPR012675">
    <property type="entry name" value="Beta-grasp_dom_sf"/>
</dbReference>
<feature type="domain" description="TGS" evidence="7">
    <location>
        <begin position="278"/>
        <end position="361"/>
    </location>
</feature>
<feature type="domain" description="OBG-type G" evidence="6">
    <location>
        <begin position="3"/>
        <end position="254"/>
    </location>
</feature>